<dbReference type="SMART" id="SM00320">
    <property type="entry name" value="WD40"/>
    <property type="match status" value="7"/>
</dbReference>
<dbReference type="InterPro" id="IPR015943">
    <property type="entry name" value="WD40/YVTN_repeat-like_dom_sf"/>
</dbReference>
<dbReference type="EMBL" id="LN891110">
    <property type="protein sequence ID" value="CUS08846.1"/>
    <property type="molecule type" value="Genomic_DNA"/>
</dbReference>
<feature type="repeat" description="WD" evidence="3">
    <location>
        <begin position="186"/>
        <end position="217"/>
    </location>
</feature>
<sequence>MVLVLHKPQKRYRRLVRCAGWIRIPALISLRLHRNLPPPPPTILPRICRTSSTHSLIPHAVPRATLALRLAFAQLSNSKTVVLYATSPPCPWRAKLANGSAMVCSPCILVAKRLIKVAVLPLANSPGGHRLGVNSLAVDKQGILYSAGRDGAICSWKIGVDLTDGAANSVTIPRPTPRPSTFCAQAQAHTHWVNDLALCQSNTALVSASSDLTVKLWRPHATDQLPPETIGVHSDYVKCLATPNEHSDWVASGGLDRKIMVWDLNGGGEKLQIDVGDRGTNPKGSIYSLGIGGGIIASGGPESVVRVWDPRSGQRVTKFVGHTDNVRSILVSQQGNIILTASSDTTIKMWSLTAGRCIHTLSMHNDSVWSLYSSHPNLDIFHSSDRSGLVAKTDVRNVDEIEEGICVAVCQDQEGVNKVVACGGYLWTATQSSSINRWLDVDTNADIGPDPRRPRLTSSASARPRIINSPPPPGVPSSPTAAGPKQATIPVNALLRLSTTSAFPSNVRDPDAVTVYSIPNARQASISETILDADPGILVPVNDLPDETIEGQHGLIKHFLLNDRRRVLTLDTAGEVMMWDILKCMPVKSFGKRHLEVVAAEVNTVESVANWCQIDTRTGRLACVLEENYCFDAEMYADEADIEDAVEFRDDQRINLGKWVLRYLFSNLINEEIARDEDYRKRLDSDREKREQTRRANAPPQISMPPVTFSSSDISTQSPGGAGAATPKAYNGFSLFPQTPGMAIGLASPALALGPANIAHAGEAAPLPTTSEEENGPRASLSPTTRGSIDKPATNDYFSAGNNAMPNKLTSSGPSQGEAVDDAPAAPSTADKEKEEKDSSLLGRWRSFGTRKLGRSASTDMTNKPTVSTVDEKPSEDESAISDKPDPLEDTLLGVLKKIRGSYEIQVRERVGEPFRSSIAPSLPLETPVLKPPGNTTIIIQEDRLDFGGVADLYRGTVACVGEDADLLEKVAPAWLGDLILLNRIPLKETVKVSFVLIPWQDKLPHLPSESGSEGKNSRLNANRMLRAKKIVAYVAERLEPPFTTTTFAPEIKEGESPPKPEHWLELLCHGQLFIISATTYLLKVQVVPPAMTLATMRSYVWKAHGDVVIHYRRKDGAAVSPASSTTAVEVEKDANGEGAMGNVTTIR</sequence>
<dbReference type="AlphaFoldDB" id="A0A292PMV5"/>
<feature type="region of interest" description="Disordered" evidence="4">
    <location>
        <begin position="443"/>
        <end position="485"/>
    </location>
</feature>
<evidence type="ECO:0000313" key="6">
    <source>
        <dbReference type="Proteomes" id="UP001412239"/>
    </source>
</evidence>
<feature type="region of interest" description="Disordered" evidence="4">
    <location>
        <begin position="766"/>
        <end position="886"/>
    </location>
</feature>
<protein>
    <submittedName>
        <fullName evidence="5">Uncharacterized protein</fullName>
    </submittedName>
</protein>
<dbReference type="PANTHER" id="PTHR19862">
    <property type="entry name" value="WD REPEAT-CONTAINING PROTEIN 48"/>
    <property type="match status" value="1"/>
</dbReference>
<dbReference type="GO" id="GO:0000724">
    <property type="term" value="P:double-strand break repair via homologous recombination"/>
    <property type="evidence" value="ECO:0007669"/>
    <property type="project" value="TreeGrafter"/>
</dbReference>
<dbReference type="Proteomes" id="UP001412239">
    <property type="component" value="Unassembled WGS sequence"/>
</dbReference>
<dbReference type="PROSITE" id="PS50294">
    <property type="entry name" value="WD_REPEATS_REGION"/>
    <property type="match status" value="2"/>
</dbReference>
<feature type="compositionally biased region" description="Polar residues" evidence="4">
    <location>
        <begin position="856"/>
        <end position="869"/>
    </location>
</feature>
<dbReference type="SUPFAM" id="SSF50978">
    <property type="entry name" value="WD40 repeat-like"/>
    <property type="match status" value="1"/>
</dbReference>
<feature type="compositionally biased region" description="Basic and acidic residues" evidence="4">
    <location>
        <begin position="683"/>
        <end position="694"/>
    </location>
</feature>
<dbReference type="Gene3D" id="2.130.10.10">
    <property type="entry name" value="YVTN repeat-like/Quinoprotein amine dehydrogenase"/>
    <property type="match status" value="2"/>
</dbReference>
<organism evidence="5 6">
    <name type="scientific">Tuber aestivum</name>
    <name type="common">summer truffle</name>
    <dbReference type="NCBI Taxonomy" id="59557"/>
    <lineage>
        <taxon>Eukaryota</taxon>
        <taxon>Fungi</taxon>
        <taxon>Dikarya</taxon>
        <taxon>Ascomycota</taxon>
        <taxon>Pezizomycotina</taxon>
        <taxon>Pezizomycetes</taxon>
        <taxon>Pezizales</taxon>
        <taxon>Tuberaceae</taxon>
        <taxon>Tuber</taxon>
    </lineage>
</organism>
<evidence type="ECO:0000256" key="3">
    <source>
        <dbReference type="PROSITE-ProRule" id="PRU00221"/>
    </source>
</evidence>
<dbReference type="InterPro" id="IPR019775">
    <property type="entry name" value="WD40_repeat_CS"/>
</dbReference>
<feature type="compositionally biased region" description="Polar residues" evidence="4">
    <location>
        <begin position="796"/>
        <end position="815"/>
    </location>
</feature>
<feature type="repeat" description="WD" evidence="3">
    <location>
        <begin position="230"/>
        <end position="272"/>
    </location>
</feature>
<evidence type="ECO:0000313" key="5">
    <source>
        <dbReference type="EMBL" id="CUS08846.1"/>
    </source>
</evidence>
<dbReference type="PANTHER" id="PTHR19862:SF14">
    <property type="entry name" value="WD REPEAT-CONTAINING PROTEIN 48"/>
    <property type="match status" value="1"/>
</dbReference>
<evidence type="ECO:0000256" key="2">
    <source>
        <dbReference type="ARBA" id="ARBA00022737"/>
    </source>
</evidence>
<dbReference type="Pfam" id="PF00400">
    <property type="entry name" value="WD40"/>
    <property type="match status" value="3"/>
</dbReference>
<dbReference type="CDD" id="cd00200">
    <property type="entry name" value="WD40"/>
    <property type="match status" value="1"/>
</dbReference>
<keyword evidence="6" id="KW-1185">Reference proteome</keyword>
<dbReference type="InterPro" id="IPR051246">
    <property type="entry name" value="WDR48"/>
</dbReference>
<keyword evidence="1 3" id="KW-0853">WD repeat</keyword>
<evidence type="ECO:0000256" key="1">
    <source>
        <dbReference type="ARBA" id="ARBA00022574"/>
    </source>
</evidence>
<dbReference type="InterPro" id="IPR036322">
    <property type="entry name" value="WD40_repeat_dom_sf"/>
</dbReference>
<keyword evidence="2" id="KW-0677">Repeat</keyword>
<feature type="repeat" description="WD" evidence="3">
    <location>
        <begin position="293"/>
        <end position="318"/>
    </location>
</feature>
<dbReference type="InterPro" id="IPR021772">
    <property type="entry name" value="WDR48/Bun107"/>
</dbReference>
<evidence type="ECO:0000256" key="4">
    <source>
        <dbReference type="SAM" id="MobiDB-lite"/>
    </source>
</evidence>
<feature type="region of interest" description="Disordered" evidence="4">
    <location>
        <begin position="683"/>
        <end position="724"/>
    </location>
</feature>
<proteinExistence type="predicted"/>
<name>A0A292PMV5_9PEZI</name>
<dbReference type="InterPro" id="IPR001680">
    <property type="entry name" value="WD40_rpt"/>
</dbReference>
<dbReference type="GO" id="GO:0043130">
    <property type="term" value="F:ubiquitin binding"/>
    <property type="evidence" value="ECO:0007669"/>
    <property type="project" value="TreeGrafter"/>
</dbReference>
<dbReference type="PROSITE" id="PS00678">
    <property type="entry name" value="WD_REPEATS_1"/>
    <property type="match status" value="1"/>
</dbReference>
<gene>
    <name evidence="5" type="ORF">GSTUAT00007066001</name>
</gene>
<dbReference type="PROSITE" id="PS50082">
    <property type="entry name" value="WD_REPEATS_2"/>
    <property type="match status" value="4"/>
</dbReference>
<dbReference type="Pfam" id="PF11816">
    <property type="entry name" value="DUF3337"/>
    <property type="match status" value="1"/>
</dbReference>
<reference evidence="5" key="1">
    <citation type="submission" date="2015-10" db="EMBL/GenBank/DDBJ databases">
        <authorList>
            <person name="Regsiter A."/>
            <person name="william w."/>
        </authorList>
    </citation>
    <scope>NUCLEOTIDE SEQUENCE</scope>
    <source>
        <strain evidence="5">Montdore</strain>
    </source>
</reference>
<feature type="compositionally biased region" description="Polar residues" evidence="4">
    <location>
        <begin position="708"/>
        <end position="719"/>
    </location>
</feature>
<feature type="compositionally biased region" description="Basic and acidic residues" evidence="4">
    <location>
        <begin position="830"/>
        <end position="839"/>
    </location>
</feature>
<feature type="repeat" description="WD" evidence="3">
    <location>
        <begin position="319"/>
        <end position="360"/>
    </location>
</feature>
<accession>A0A292PMV5</accession>